<dbReference type="AlphaFoldDB" id="A0A1Y2ADH7"/>
<evidence type="ECO:0000313" key="3">
    <source>
        <dbReference type="Proteomes" id="UP000193986"/>
    </source>
</evidence>
<dbReference type="PANTHER" id="PTHR40630:SF1">
    <property type="entry name" value="DNA-BINDING PROTEIN"/>
    <property type="match status" value="1"/>
</dbReference>
<feature type="region of interest" description="Disordered" evidence="1">
    <location>
        <begin position="31"/>
        <end position="54"/>
    </location>
</feature>
<evidence type="ECO:0008006" key="4">
    <source>
        <dbReference type="Google" id="ProtNLM"/>
    </source>
</evidence>
<dbReference type="InParanoid" id="A0A1Y2ADH7"/>
<comment type="caution">
    <text evidence="2">The sequence shown here is derived from an EMBL/GenBank/DDBJ whole genome shotgun (WGS) entry which is preliminary data.</text>
</comment>
<protein>
    <recommendedName>
        <fullName evidence="4">DNA-binding protein</fullName>
    </recommendedName>
</protein>
<dbReference type="InterPro" id="IPR021487">
    <property type="entry name" value="DUF3140"/>
</dbReference>
<feature type="compositionally biased region" description="Basic and acidic residues" evidence="1">
    <location>
        <begin position="38"/>
        <end position="54"/>
    </location>
</feature>
<dbReference type="EMBL" id="MCFC01000130">
    <property type="protein sequence ID" value="ORY20603.1"/>
    <property type="molecule type" value="Genomic_DNA"/>
</dbReference>
<accession>A0A1Y2ADH7</accession>
<feature type="region of interest" description="Disordered" evidence="1">
    <location>
        <begin position="84"/>
        <end position="238"/>
    </location>
</feature>
<feature type="compositionally biased region" description="Basic residues" evidence="1">
    <location>
        <begin position="124"/>
        <end position="148"/>
    </location>
</feature>
<dbReference type="OrthoDB" id="2131339at2759"/>
<feature type="compositionally biased region" description="Basic and acidic residues" evidence="1">
    <location>
        <begin position="176"/>
        <end position="211"/>
    </location>
</feature>
<name>A0A1Y2ADH7_9TREE</name>
<dbReference type="Pfam" id="PF11338">
    <property type="entry name" value="DUF3140"/>
    <property type="match status" value="1"/>
</dbReference>
<dbReference type="PANTHER" id="PTHR40630">
    <property type="entry name" value="POSSIBLE DNA-BINDING PROTEIN"/>
    <property type="match status" value="1"/>
</dbReference>
<evidence type="ECO:0000313" key="2">
    <source>
        <dbReference type="EMBL" id="ORY20603.1"/>
    </source>
</evidence>
<evidence type="ECO:0000256" key="1">
    <source>
        <dbReference type="SAM" id="MobiDB-lite"/>
    </source>
</evidence>
<feature type="compositionally biased region" description="Basic and acidic residues" evidence="1">
    <location>
        <begin position="89"/>
        <end position="108"/>
    </location>
</feature>
<dbReference type="Proteomes" id="UP000193986">
    <property type="component" value="Unassembled WGS sequence"/>
</dbReference>
<proteinExistence type="predicted"/>
<sequence>MVKDSAEVVKEFNEIVNMTADELDAFLKTEASTSTGWSKDDGSGESIGHESGRKIVDILHRNPDKDPSKYTEQDKEHMRKVVSYCKRHLAQEEHMKQEKTPEELEKTKSTRSLKNWGHDPMKTIKSKPASKGKPVSKAKPASKGKPVSKGKPISEGKPVSKAKPSSKGKPVSKKAANHDKADKVDEVEKDDKVELGKKRQSEPASKTDKPASKKTKTQNPPSEATRKPPSRGAKAQQA</sequence>
<keyword evidence="3" id="KW-1185">Reference proteome</keyword>
<reference evidence="2 3" key="1">
    <citation type="submission" date="2016-07" db="EMBL/GenBank/DDBJ databases">
        <title>Pervasive Adenine N6-methylation of Active Genes in Fungi.</title>
        <authorList>
            <consortium name="DOE Joint Genome Institute"/>
            <person name="Mondo S.J."/>
            <person name="Dannebaum R.O."/>
            <person name="Kuo R.C."/>
            <person name="Labutti K."/>
            <person name="Haridas S."/>
            <person name="Kuo A."/>
            <person name="Salamov A."/>
            <person name="Ahrendt S.R."/>
            <person name="Lipzen A."/>
            <person name="Sullivan W."/>
            <person name="Andreopoulos W.B."/>
            <person name="Clum A."/>
            <person name="Lindquist E."/>
            <person name="Daum C."/>
            <person name="Ramamoorthy G.K."/>
            <person name="Gryganskyi A."/>
            <person name="Culley D."/>
            <person name="Magnuson J.K."/>
            <person name="James T.Y."/>
            <person name="O'Malley M.A."/>
            <person name="Stajich J.E."/>
            <person name="Spatafora J.W."/>
            <person name="Visel A."/>
            <person name="Grigoriev I.V."/>
        </authorList>
    </citation>
    <scope>NUCLEOTIDE SEQUENCE [LARGE SCALE GENOMIC DNA]</scope>
    <source>
        <strain evidence="2 3">68-887.2</strain>
    </source>
</reference>
<organism evidence="2 3">
    <name type="scientific">Naematelia encephala</name>
    <dbReference type="NCBI Taxonomy" id="71784"/>
    <lineage>
        <taxon>Eukaryota</taxon>
        <taxon>Fungi</taxon>
        <taxon>Dikarya</taxon>
        <taxon>Basidiomycota</taxon>
        <taxon>Agaricomycotina</taxon>
        <taxon>Tremellomycetes</taxon>
        <taxon>Tremellales</taxon>
        <taxon>Naemateliaceae</taxon>
        <taxon>Naematelia</taxon>
    </lineage>
</organism>
<gene>
    <name evidence="2" type="ORF">BCR39DRAFT_82834</name>
</gene>
<dbReference type="STRING" id="71784.A0A1Y2ADH7"/>